<dbReference type="EMBL" id="SRLO01000036">
    <property type="protein sequence ID" value="TNN82880.1"/>
    <property type="molecule type" value="Genomic_DNA"/>
</dbReference>
<gene>
    <name evidence="1" type="ORF">EYF80_006837</name>
</gene>
<protein>
    <submittedName>
        <fullName evidence="1">Uncharacterized protein</fullName>
    </submittedName>
</protein>
<comment type="caution">
    <text evidence="1">The sequence shown here is derived from an EMBL/GenBank/DDBJ whole genome shotgun (WGS) entry which is preliminary data.</text>
</comment>
<dbReference type="InterPro" id="IPR022179">
    <property type="entry name" value="CFAP276"/>
</dbReference>
<dbReference type="AlphaFoldDB" id="A0A4Z2IY10"/>
<sequence>MIRLHMSPKQRTPGVVSMTQTLRPAPGGMAPKDSLDFQLQSVYNHHNDSFCSKNQMFYQKKTVSEELRKYEQLKQDMLEKEREKDGVVWVDPERRA</sequence>
<organism evidence="1 2">
    <name type="scientific">Liparis tanakae</name>
    <name type="common">Tanaka's snailfish</name>
    <dbReference type="NCBI Taxonomy" id="230148"/>
    <lineage>
        <taxon>Eukaryota</taxon>
        <taxon>Metazoa</taxon>
        <taxon>Chordata</taxon>
        <taxon>Craniata</taxon>
        <taxon>Vertebrata</taxon>
        <taxon>Euteleostomi</taxon>
        <taxon>Actinopterygii</taxon>
        <taxon>Neopterygii</taxon>
        <taxon>Teleostei</taxon>
        <taxon>Neoteleostei</taxon>
        <taxon>Acanthomorphata</taxon>
        <taxon>Eupercaria</taxon>
        <taxon>Perciformes</taxon>
        <taxon>Cottioidei</taxon>
        <taxon>Cottales</taxon>
        <taxon>Liparidae</taxon>
        <taxon>Liparis</taxon>
    </lineage>
</organism>
<name>A0A4Z2IY10_9TELE</name>
<dbReference type="Proteomes" id="UP000314294">
    <property type="component" value="Unassembled WGS sequence"/>
</dbReference>
<accession>A0A4Z2IY10</accession>
<dbReference type="OrthoDB" id="10013535at2759"/>
<dbReference type="Pfam" id="PF12494">
    <property type="entry name" value="DUF3695"/>
    <property type="match status" value="1"/>
</dbReference>
<keyword evidence="2" id="KW-1185">Reference proteome</keyword>
<evidence type="ECO:0000313" key="1">
    <source>
        <dbReference type="EMBL" id="TNN82880.1"/>
    </source>
</evidence>
<reference evidence="1 2" key="1">
    <citation type="submission" date="2019-03" db="EMBL/GenBank/DDBJ databases">
        <title>First draft genome of Liparis tanakae, snailfish: a comprehensive survey of snailfish specific genes.</title>
        <authorList>
            <person name="Kim W."/>
            <person name="Song I."/>
            <person name="Jeong J.-H."/>
            <person name="Kim D."/>
            <person name="Kim S."/>
            <person name="Ryu S."/>
            <person name="Song J.Y."/>
            <person name="Lee S.K."/>
        </authorList>
    </citation>
    <scope>NUCLEOTIDE SEQUENCE [LARGE SCALE GENOMIC DNA]</scope>
    <source>
        <tissue evidence="1">Muscle</tissue>
    </source>
</reference>
<proteinExistence type="predicted"/>
<evidence type="ECO:0000313" key="2">
    <source>
        <dbReference type="Proteomes" id="UP000314294"/>
    </source>
</evidence>